<comment type="caution">
    <text evidence="1">The sequence shown here is derived from an EMBL/GenBank/DDBJ whole genome shotgun (WGS) entry which is preliminary data.</text>
</comment>
<evidence type="ECO:0000313" key="2">
    <source>
        <dbReference type="Proteomes" id="UP000789702"/>
    </source>
</evidence>
<reference evidence="1" key="1">
    <citation type="submission" date="2021-06" db="EMBL/GenBank/DDBJ databases">
        <authorList>
            <person name="Kallberg Y."/>
            <person name="Tangrot J."/>
            <person name="Rosling A."/>
        </authorList>
    </citation>
    <scope>NUCLEOTIDE SEQUENCE</scope>
    <source>
        <strain evidence="1">IL203A</strain>
    </source>
</reference>
<gene>
    <name evidence="1" type="ORF">DHETER_LOCUS3725</name>
</gene>
<keyword evidence="2" id="KW-1185">Reference proteome</keyword>
<feature type="non-terminal residue" evidence="1">
    <location>
        <position position="1"/>
    </location>
</feature>
<sequence length="495" mass="57082">PHIGHLYSAVIADSLKRYYELNDKKVILSTGTDEHGLKIQQAAAKVNQSPQEFCDNVSERFRELFDMANISYTTFIRTTEQKHKDAVKFFWEQLVNNGYIYKGVHEGWYSVSDEAFYNASQLQISNSDEKIALVEWTEEENYKFRLSKCKDELLRWLDENPDVKAFIKSDLVDISVSRPQARLYWGIPVPKDSNQTIYVWLDALINYLTVTGYPWQSQENSHSMSGWPVDVHIVGKDIIRFHAVYWPAFLMAAKLPLPKKILAHSHWMMNKHKMSKSRGNVVDPFTVMKEYGVDTIRYYLMRDGGISDDGAYDPTILQTRHRKDLAGQLGNLVSRSTSLALNPSSTVPFSPSFIENVNDKDITLIKMLKQLPDLVNNHYKNVEFGKGLELIFEAIAEANKHFTDNEPWNLVRDPDKQEMLNRVLFFAVETVRISGILLQPIMPTKMNELLDMIGVSNEERKWKHSRLGNGWQIVKDGGNVKFKVKDGHFLFPKIK</sequence>
<evidence type="ECO:0000313" key="1">
    <source>
        <dbReference type="EMBL" id="CAG8516835.1"/>
    </source>
</evidence>
<dbReference type="Proteomes" id="UP000789702">
    <property type="component" value="Unassembled WGS sequence"/>
</dbReference>
<dbReference type="EMBL" id="CAJVPU010003342">
    <property type="protein sequence ID" value="CAG8516835.1"/>
    <property type="molecule type" value="Genomic_DNA"/>
</dbReference>
<proteinExistence type="predicted"/>
<name>A0ACA9LB93_9GLOM</name>
<accession>A0ACA9LB93</accession>
<protein>
    <submittedName>
        <fullName evidence="1">15573_t:CDS:1</fullName>
    </submittedName>
</protein>
<organism evidence="1 2">
    <name type="scientific">Dentiscutata heterogama</name>
    <dbReference type="NCBI Taxonomy" id="1316150"/>
    <lineage>
        <taxon>Eukaryota</taxon>
        <taxon>Fungi</taxon>
        <taxon>Fungi incertae sedis</taxon>
        <taxon>Mucoromycota</taxon>
        <taxon>Glomeromycotina</taxon>
        <taxon>Glomeromycetes</taxon>
        <taxon>Diversisporales</taxon>
        <taxon>Gigasporaceae</taxon>
        <taxon>Dentiscutata</taxon>
    </lineage>
</organism>